<evidence type="ECO:0000313" key="2">
    <source>
        <dbReference type="Proteomes" id="UP000013167"/>
    </source>
</evidence>
<protein>
    <submittedName>
        <fullName evidence="1">Uncharacterized protein</fullName>
    </submittedName>
</protein>
<proteinExistence type="predicted"/>
<dbReference type="HOGENOM" id="CLU_2995148_0_0_11"/>
<keyword evidence="2" id="KW-1185">Reference proteome</keyword>
<organism evidence="1 2">
    <name type="scientific">Phycicoccus elongatus Lp2</name>
    <dbReference type="NCBI Taxonomy" id="1193181"/>
    <lineage>
        <taxon>Bacteria</taxon>
        <taxon>Bacillati</taxon>
        <taxon>Actinomycetota</taxon>
        <taxon>Actinomycetes</taxon>
        <taxon>Micrococcales</taxon>
        <taxon>Intrasporangiaceae</taxon>
        <taxon>Phycicoccus</taxon>
    </lineage>
</organism>
<comment type="caution">
    <text evidence="1">The sequence shown here is derived from an EMBL/GenBank/DDBJ whole genome shotgun (WGS) entry which is preliminary data.</text>
</comment>
<dbReference type="STRING" id="1193181.BN10_190012"/>
<dbReference type="Proteomes" id="UP000013167">
    <property type="component" value="Unassembled WGS sequence"/>
</dbReference>
<dbReference type="AlphaFoldDB" id="N0E177"/>
<evidence type="ECO:0000313" key="1">
    <source>
        <dbReference type="EMBL" id="CCH69536.1"/>
    </source>
</evidence>
<dbReference type="EMBL" id="CAIZ01000085">
    <property type="protein sequence ID" value="CCH69536.1"/>
    <property type="molecule type" value="Genomic_DNA"/>
</dbReference>
<gene>
    <name evidence="1" type="ORF">BN10_190012</name>
</gene>
<reference evidence="1 2" key="1">
    <citation type="journal article" date="2013" name="ISME J.">
        <title>A metabolic model for members of the genus Tetrasphaera involved in enhanced biological phosphorus removal.</title>
        <authorList>
            <person name="Kristiansen R."/>
            <person name="Nguyen H.T.T."/>
            <person name="Saunders A.M."/>
            <person name="Nielsen J.L."/>
            <person name="Wimmer R."/>
            <person name="Le V.Q."/>
            <person name="McIlroy S.J."/>
            <person name="Petrovski S."/>
            <person name="Seviour R.J."/>
            <person name="Calteau A."/>
            <person name="Nielsen K.L."/>
            <person name="Nielsen P.H."/>
        </authorList>
    </citation>
    <scope>NUCLEOTIDE SEQUENCE [LARGE SCALE GENOMIC DNA]</scope>
    <source>
        <strain evidence="1 2">Lp2</strain>
    </source>
</reference>
<sequence length="57" mass="5634">MVLNTKTRGITTPSMAPAFLPSAPLSGAFTGPDAMAITDGGAVARPVVTPSLIGPPL</sequence>
<dbReference type="RefSeq" id="WP_010849463.1">
    <property type="nucleotide sequence ID" value="NZ_HF570956.1"/>
</dbReference>
<accession>N0E177</accession>
<name>N0E177_9MICO</name>